<reference evidence="1 2" key="1">
    <citation type="journal article" date="2022" name="Front. Microbiol.">
        <title>Male-killing mechanisms vary between Spiroplasma species.</title>
        <authorList>
            <person name="Arai H."/>
            <person name="Inoue M."/>
            <person name="Kageyama D."/>
        </authorList>
    </citation>
    <scope>NUCLEOTIDE SEQUENCE [LARGE SCALE GENOMIC DNA]</scope>
    <source>
        <strain evidence="2">sHm</strain>
        <plasmid evidence="1 2">pSHM_1</plasmid>
    </source>
</reference>
<accession>A0ABN6T1C6</accession>
<keyword evidence="1" id="KW-0614">Plasmid</keyword>
<evidence type="ECO:0000313" key="1">
    <source>
        <dbReference type="EMBL" id="BDT05206.1"/>
    </source>
</evidence>
<name>A0ABN6T1C6_9MOLU</name>
<sequence>MKCNECWRKASWSMKTILYGNTFYKFICTKHYIEEGLLLLDIKGKQKEKLGGKS</sequence>
<dbReference type="EMBL" id="AP026934">
    <property type="protein sequence ID" value="BDT05206.1"/>
    <property type="molecule type" value="Genomic_DNA"/>
</dbReference>
<dbReference type="Proteomes" id="UP001163387">
    <property type="component" value="Plasmid pSHM_1"/>
</dbReference>
<organism evidence="1 2">
    <name type="scientific">Spiroplasma ixodetis</name>
    <dbReference type="NCBI Taxonomy" id="2141"/>
    <lineage>
        <taxon>Bacteria</taxon>
        <taxon>Bacillati</taxon>
        <taxon>Mycoplasmatota</taxon>
        <taxon>Mollicutes</taxon>
        <taxon>Entomoplasmatales</taxon>
        <taxon>Spiroplasmataceae</taxon>
        <taxon>Spiroplasma</taxon>
    </lineage>
</organism>
<keyword evidence="2" id="KW-1185">Reference proteome</keyword>
<protein>
    <submittedName>
        <fullName evidence="1">Uncharacterized protein</fullName>
    </submittedName>
</protein>
<gene>
    <name evidence="1" type="ORF">SHM_28520</name>
</gene>
<evidence type="ECO:0000313" key="2">
    <source>
        <dbReference type="Proteomes" id="UP001163387"/>
    </source>
</evidence>
<proteinExistence type="predicted"/>
<geneLocation type="plasmid" evidence="1 2">
    <name>pSHM_1</name>
</geneLocation>